<gene>
    <name evidence="2" type="ORF">QVO10_16050</name>
</gene>
<dbReference type="PROSITE" id="PS51257">
    <property type="entry name" value="PROKAR_LIPOPROTEIN"/>
    <property type="match status" value="1"/>
</dbReference>
<comment type="caution">
    <text evidence="2">The sequence shown here is derived from an EMBL/GenBank/DDBJ whole genome shotgun (WGS) entry which is preliminary data.</text>
</comment>
<name>A0ABT7X9V2_9BACE</name>
<accession>A0ABT7X9V2</accession>
<proteinExistence type="predicted"/>
<evidence type="ECO:0000313" key="2">
    <source>
        <dbReference type="EMBL" id="MDN0050870.1"/>
    </source>
</evidence>
<reference evidence="2" key="2">
    <citation type="submission" date="2024-05" db="EMBL/GenBank/DDBJ databases">
        <title>Identification and characterization of horizontal gene transfer across gut microbiota members of farm animals based on homology search.</title>
        <authorList>
            <person name="Schwarzerova J."/>
            <person name="Nykrynova M."/>
            <person name="Jureckova K."/>
            <person name="Cejkova D."/>
            <person name="Rychlik I."/>
        </authorList>
    </citation>
    <scope>NUCLEOTIDE SEQUENCE</scope>
    <source>
        <strain evidence="2">84_SSukc20</strain>
    </source>
</reference>
<feature type="signal peptide" evidence="1">
    <location>
        <begin position="1"/>
        <end position="22"/>
    </location>
</feature>
<sequence>MKKIIFATGIIAFMAISCVNKAKNHPYAGKFITETGTIFELREDSTTCIQFADSLQYEGKWSSHRSGDTLEYANIEFAGYPTYYYLKDGKLYRSKREMISGELGEKINYMN</sequence>
<evidence type="ECO:0008006" key="4">
    <source>
        <dbReference type="Google" id="ProtNLM"/>
    </source>
</evidence>
<protein>
    <recommendedName>
        <fullName evidence="4">Lipoprotein</fullName>
    </recommendedName>
</protein>
<evidence type="ECO:0000313" key="3">
    <source>
        <dbReference type="Proteomes" id="UP001167871"/>
    </source>
</evidence>
<dbReference type="EMBL" id="JAUEII010000054">
    <property type="protein sequence ID" value="MDN0050870.1"/>
    <property type="molecule type" value="Genomic_DNA"/>
</dbReference>
<keyword evidence="3" id="KW-1185">Reference proteome</keyword>
<feature type="chain" id="PRO_5046942023" description="Lipoprotein" evidence="1">
    <location>
        <begin position="23"/>
        <end position="111"/>
    </location>
</feature>
<dbReference type="Proteomes" id="UP001167871">
    <property type="component" value="Unassembled WGS sequence"/>
</dbReference>
<reference evidence="2" key="1">
    <citation type="submission" date="2023-06" db="EMBL/GenBank/DDBJ databases">
        <authorList>
            <person name="Zeman M."/>
            <person name="Kubasova T."/>
            <person name="Jahodarova E."/>
            <person name="Nykrynova M."/>
            <person name="Rychlik I."/>
        </authorList>
    </citation>
    <scope>NUCLEOTIDE SEQUENCE</scope>
    <source>
        <strain evidence="2">84_SSukc20</strain>
    </source>
</reference>
<keyword evidence="1" id="KW-0732">Signal</keyword>
<evidence type="ECO:0000256" key="1">
    <source>
        <dbReference type="SAM" id="SignalP"/>
    </source>
</evidence>
<dbReference type="RefSeq" id="WP_301935110.1">
    <property type="nucleotide sequence ID" value="NZ_JAUEII010000054.1"/>
</dbReference>
<organism evidence="2 3">
    <name type="scientific">Bacteroides gallinaceum</name>
    <dbReference type="NCBI Taxonomy" id="1462571"/>
    <lineage>
        <taxon>Bacteria</taxon>
        <taxon>Pseudomonadati</taxon>
        <taxon>Bacteroidota</taxon>
        <taxon>Bacteroidia</taxon>
        <taxon>Bacteroidales</taxon>
        <taxon>Bacteroidaceae</taxon>
        <taxon>Bacteroides</taxon>
    </lineage>
</organism>